<evidence type="ECO:0000256" key="1">
    <source>
        <dbReference type="SAM" id="Phobius"/>
    </source>
</evidence>
<reference evidence="2" key="2">
    <citation type="submission" date="2023-05" db="EMBL/GenBank/DDBJ databases">
        <authorList>
            <person name="Schelkunov M.I."/>
        </authorList>
    </citation>
    <scope>NUCLEOTIDE SEQUENCE</scope>
    <source>
        <strain evidence="2">Hsosn_3</strain>
        <tissue evidence="2">Leaf</tissue>
    </source>
</reference>
<dbReference type="AlphaFoldDB" id="A0AAD8HSC5"/>
<keyword evidence="3" id="KW-1185">Reference proteome</keyword>
<evidence type="ECO:0000313" key="2">
    <source>
        <dbReference type="EMBL" id="KAK1371562.1"/>
    </source>
</evidence>
<comment type="caution">
    <text evidence="2">The sequence shown here is derived from an EMBL/GenBank/DDBJ whole genome shotgun (WGS) entry which is preliminary data.</text>
</comment>
<evidence type="ECO:0000313" key="3">
    <source>
        <dbReference type="Proteomes" id="UP001237642"/>
    </source>
</evidence>
<reference evidence="2" key="1">
    <citation type="submission" date="2023-02" db="EMBL/GenBank/DDBJ databases">
        <title>Genome of toxic invasive species Heracleum sosnowskyi carries increased number of genes despite the absence of recent whole-genome duplications.</title>
        <authorList>
            <person name="Schelkunov M."/>
            <person name="Shtratnikova V."/>
            <person name="Makarenko M."/>
            <person name="Klepikova A."/>
            <person name="Omelchenko D."/>
            <person name="Novikova G."/>
            <person name="Obukhova E."/>
            <person name="Bogdanov V."/>
            <person name="Penin A."/>
            <person name="Logacheva M."/>
        </authorList>
    </citation>
    <scope>NUCLEOTIDE SEQUENCE</scope>
    <source>
        <strain evidence="2">Hsosn_3</strain>
        <tissue evidence="2">Leaf</tissue>
    </source>
</reference>
<dbReference type="EMBL" id="JAUIZM010000008">
    <property type="protein sequence ID" value="KAK1371562.1"/>
    <property type="molecule type" value="Genomic_DNA"/>
</dbReference>
<accession>A0AAD8HSC5</accession>
<keyword evidence="1" id="KW-0472">Membrane</keyword>
<proteinExistence type="predicted"/>
<name>A0AAD8HSC5_9APIA</name>
<dbReference type="Proteomes" id="UP001237642">
    <property type="component" value="Unassembled WGS sequence"/>
</dbReference>
<organism evidence="2 3">
    <name type="scientific">Heracleum sosnowskyi</name>
    <dbReference type="NCBI Taxonomy" id="360622"/>
    <lineage>
        <taxon>Eukaryota</taxon>
        <taxon>Viridiplantae</taxon>
        <taxon>Streptophyta</taxon>
        <taxon>Embryophyta</taxon>
        <taxon>Tracheophyta</taxon>
        <taxon>Spermatophyta</taxon>
        <taxon>Magnoliopsida</taxon>
        <taxon>eudicotyledons</taxon>
        <taxon>Gunneridae</taxon>
        <taxon>Pentapetalae</taxon>
        <taxon>asterids</taxon>
        <taxon>campanulids</taxon>
        <taxon>Apiales</taxon>
        <taxon>Apiaceae</taxon>
        <taxon>Apioideae</taxon>
        <taxon>apioid superclade</taxon>
        <taxon>Tordylieae</taxon>
        <taxon>Tordyliinae</taxon>
        <taxon>Heracleum</taxon>
    </lineage>
</organism>
<protein>
    <submittedName>
        <fullName evidence="2">Uncharacterized protein</fullName>
    </submittedName>
</protein>
<keyword evidence="1" id="KW-0812">Transmembrane</keyword>
<gene>
    <name evidence="2" type="ORF">POM88_037654</name>
</gene>
<feature type="transmembrane region" description="Helical" evidence="1">
    <location>
        <begin position="56"/>
        <end position="78"/>
    </location>
</feature>
<keyword evidence="1" id="KW-1133">Transmembrane helix</keyword>
<sequence length="128" mass="14348">MQPSGECRKQRLPLRYGYRSLTDSNIAYIKWGSPASEKQASTDQKTEKLEEPRRDIIISVSLITLALTVFVITGFVSYRNRSWACKMISVNGTFELMGDLAPRSFAYAELEKVTNGFQEEIGRGSSGT</sequence>